<dbReference type="AlphaFoldDB" id="A0A806K1Q1"/>
<protein>
    <recommendedName>
        <fullName evidence="2">Competence protein ComFB</fullName>
    </recommendedName>
</protein>
<dbReference type="InterPro" id="IPR019657">
    <property type="entry name" value="ComFB"/>
</dbReference>
<sequence length="242" mass="27433">MDIHNTSEDLVCKVVQNIIEDINKMGNPEGFCLCEQCRVDTICFTLNRVEPHYIVSNRGSTRIDYTGIKHQQDEADLTSIALKGFRMVNHNLRPTANHKGDEASDRPAINSTIFDIPTITGRIFDGSSFEPVVDVDVSLYCEGELVKMRNSNWQNPYRMVKSTAGAFSFWPMPLLTDNADVAQDFKYSIKVQSPDYEVLNHFFTITSVSRFHAPHSYALNRTYKLPDLYLFPPGEAEQNGAQ</sequence>
<organism evidence="1">
    <name type="scientific">uncultured bacterium contig00054</name>
    <dbReference type="NCBI Taxonomy" id="1181538"/>
    <lineage>
        <taxon>Bacteria</taxon>
        <taxon>environmental samples</taxon>
    </lineage>
</organism>
<dbReference type="EMBL" id="JQ844253">
    <property type="protein sequence ID" value="AGS53818.1"/>
    <property type="molecule type" value="Genomic_DNA"/>
</dbReference>
<evidence type="ECO:0008006" key="2">
    <source>
        <dbReference type="Google" id="ProtNLM"/>
    </source>
</evidence>
<name>A0A806K1Q1_9BACT</name>
<proteinExistence type="predicted"/>
<reference evidence="1" key="1">
    <citation type="submission" date="2012-03" db="EMBL/GenBank/DDBJ databases">
        <title>Functional metagenomics reveals considerable lignocellulase gene clusters in the gut microbiome of a wood-feeding higher termite.</title>
        <authorList>
            <person name="Liu N."/>
        </authorList>
    </citation>
    <scope>NUCLEOTIDE SEQUENCE</scope>
</reference>
<accession>A0A806K1Q1</accession>
<evidence type="ECO:0000313" key="1">
    <source>
        <dbReference type="EMBL" id="AGS53818.1"/>
    </source>
</evidence>
<dbReference type="Pfam" id="PF10719">
    <property type="entry name" value="ComFB"/>
    <property type="match status" value="1"/>
</dbReference>